<organism evidence="3 4">
    <name type="scientific">Lentinula detonsa</name>
    <dbReference type="NCBI Taxonomy" id="2804962"/>
    <lineage>
        <taxon>Eukaryota</taxon>
        <taxon>Fungi</taxon>
        <taxon>Dikarya</taxon>
        <taxon>Basidiomycota</taxon>
        <taxon>Agaricomycotina</taxon>
        <taxon>Agaricomycetes</taxon>
        <taxon>Agaricomycetidae</taxon>
        <taxon>Agaricales</taxon>
        <taxon>Marasmiineae</taxon>
        <taxon>Omphalotaceae</taxon>
        <taxon>Lentinula</taxon>
    </lineage>
</organism>
<proteinExistence type="predicted"/>
<dbReference type="AlphaFoldDB" id="A0AA38PP04"/>
<keyword evidence="1" id="KW-0032">Aminotransferase</keyword>
<gene>
    <name evidence="3" type="ORF">F5890DRAFT_1547318</name>
</gene>
<reference evidence="3" key="1">
    <citation type="submission" date="2022-08" db="EMBL/GenBank/DDBJ databases">
        <authorList>
            <consortium name="DOE Joint Genome Institute"/>
            <person name="Min B."/>
            <person name="Riley R."/>
            <person name="Sierra-Patev S."/>
            <person name="Naranjo-Ortiz M."/>
            <person name="Looney B."/>
            <person name="Konkel Z."/>
            <person name="Slot J.C."/>
            <person name="Sakamoto Y."/>
            <person name="Steenwyk J.L."/>
            <person name="Rokas A."/>
            <person name="Carro J."/>
            <person name="Camarero S."/>
            <person name="Ferreira P."/>
            <person name="Molpeceres G."/>
            <person name="Ruiz-Duenas F.J."/>
            <person name="Serrano A."/>
            <person name="Henrissat B."/>
            <person name="Drula E."/>
            <person name="Hughes K.W."/>
            <person name="Mata J.L."/>
            <person name="Ishikawa N.K."/>
            <person name="Vargas-Isla R."/>
            <person name="Ushijima S."/>
            <person name="Smith C.A."/>
            <person name="Ahrendt S."/>
            <person name="Andreopoulos W."/>
            <person name="He G."/>
            <person name="Labutti K."/>
            <person name="Lipzen A."/>
            <person name="Ng V."/>
            <person name="Sandor L."/>
            <person name="Barry K."/>
            <person name="Martinez A.T."/>
            <person name="Xiao Y."/>
            <person name="Gibbons J.G."/>
            <person name="Terashima K."/>
            <person name="Hibbett D.S."/>
            <person name="Grigoriev I.V."/>
        </authorList>
    </citation>
    <scope>NUCLEOTIDE SEQUENCE</scope>
    <source>
        <strain evidence="3">TFB7829</strain>
    </source>
</reference>
<dbReference type="GO" id="GO:0004141">
    <property type="term" value="F:dethiobiotin synthase activity"/>
    <property type="evidence" value="ECO:0007669"/>
    <property type="project" value="TreeGrafter"/>
</dbReference>
<dbReference type="PANTHER" id="PTHR42684:SF3">
    <property type="entry name" value="ADENOSYLMETHIONINE-8-AMINO-7-OXONONANOATE AMINOTRANSFERASE"/>
    <property type="match status" value="1"/>
</dbReference>
<evidence type="ECO:0000256" key="2">
    <source>
        <dbReference type="ARBA" id="ARBA00022679"/>
    </source>
</evidence>
<dbReference type="InterPro" id="IPR015424">
    <property type="entry name" value="PyrdxlP-dep_Trfase"/>
</dbReference>
<comment type="caution">
    <text evidence="3">The sequence shown here is derived from an EMBL/GenBank/DDBJ whole genome shotgun (WGS) entry which is preliminary data.</text>
</comment>
<dbReference type="PANTHER" id="PTHR42684">
    <property type="entry name" value="ADENOSYLMETHIONINE-8-AMINO-7-OXONONANOATE AMINOTRANSFERASE"/>
    <property type="match status" value="1"/>
</dbReference>
<dbReference type="Proteomes" id="UP001163850">
    <property type="component" value="Unassembled WGS sequence"/>
</dbReference>
<dbReference type="GO" id="GO:0009102">
    <property type="term" value="P:biotin biosynthetic process"/>
    <property type="evidence" value="ECO:0007669"/>
    <property type="project" value="TreeGrafter"/>
</dbReference>
<dbReference type="SUPFAM" id="SSF53383">
    <property type="entry name" value="PLP-dependent transferases"/>
    <property type="match status" value="1"/>
</dbReference>
<keyword evidence="2" id="KW-0808">Transferase</keyword>
<evidence type="ECO:0000256" key="1">
    <source>
        <dbReference type="ARBA" id="ARBA00022576"/>
    </source>
</evidence>
<name>A0AA38PP04_9AGAR</name>
<sequence>MLTGGLIPLAVTLASREVFDAFYYAPHSEPVVGSQKNQIEKKPGGKEDALLHGHSYTAHAIGCEVANETVKMMPDIVRGVEHKAMRNIWTQWWESSPTGEGMIEQKRPRSKLDWSDPVLLLDRTSGSNGSSEDAVYSLWHPAFISNVSQLDLVEDVMALGTVLAIRLKEVGGSYTSTSAETVFEPLCQILPPTSTPTSSFGPAKATPGSLSTPGYSIHFRTLGNVAYFMTSLNTTLDVVREVQARIWRILNDKPLVEIRNVKFGYRKVEST</sequence>
<accession>A0AA38PP04</accession>
<dbReference type="GO" id="GO:0005739">
    <property type="term" value="C:mitochondrion"/>
    <property type="evidence" value="ECO:0007669"/>
    <property type="project" value="TreeGrafter"/>
</dbReference>
<evidence type="ECO:0000313" key="4">
    <source>
        <dbReference type="Proteomes" id="UP001163850"/>
    </source>
</evidence>
<protein>
    <submittedName>
        <fullName evidence="3">Uncharacterized protein</fullName>
    </submittedName>
</protein>
<dbReference type="GO" id="GO:0004015">
    <property type="term" value="F:adenosylmethionine-8-amino-7-oxononanoate transaminase activity"/>
    <property type="evidence" value="ECO:0007669"/>
    <property type="project" value="TreeGrafter"/>
</dbReference>
<dbReference type="Gene3D" id="3.90.1150.10">
    <property type="entry name" value="Aspartate Aminotransferase, domain 1"/>
    <property type="match status" value="1"/>
</dbReference>
<dbReference type="InterPro" id="IPR015422">
    <property type="entry name" value="PyrdxlP-dep_Trfase_small"/>
</dbReference>
<evidence type="ECO:0000313" key="3">
    <source>
        <dbReference type="EMBL" id="KAJ3979127.1"/>
    </source>
</evidence>
<dbReference type="EMBL" id="MU802472">
    <property type="protein sequence ID" value="KAJ3979127.1"/>
    <property type="molecule type" value="Genomic_DNA"/>
</dbReference>